<dbReference type="InParanoid" id="A0A7E5VXC6"/>
<evidence type="ECO:0000313" key="2">
    <source>
        <dbReference type="Proteomes" id="UP000322000"/>
    </source>
</evidence>
<dbReference type="Proteomes" id="UP000322000">
    <property type="component" value="Chromosome 9"/>
</dbReference>
<dbReference type="GeneID" id="113497593"/>
<dbReference type="RefSeq" id="XP_026732984.1">
    <property type="nucleotide sequence ID" value="XM_026877183.1"/>
</dbReference>
<keyword evidence="2" id="KW-1185">Reference proteome</keyword>
<organism evidence="2 3">
    <name type="scientific">Trichoplusia ni</name>
    <name type="common">Cabbage looper</name>
    <dbReference type="NCBI Taxonomy" id="7111"/>
    <lineage>
        <taxon>Eukaryota</taxon>
        <taxon>Metazoa</taxon>
        <taxon>Ecdysozoa</taxon>
        <taxon>Arthropoda</taxon>
        <taxon>Hexapoda</taxon>
        <taxon>Insecta</taxon>
        <taxon>Pterygota</taxon>
        <taxon>Neoptera</taxon>
        <taxon>Endopterygota</taxon>
        <taxon>Lepidoptera</taxon>
        <taxon>Glossata</taxon>
        <taxon>Ditrysia</taxon>
        <taxon>Noctuoidea</taxon>
        <taxon>Noctuidae</taxon>
        <taxon>Plusiinae</taxon>
        <taxon>Trichoplusia</taxon>
    </lineage>
</organism>
<sequence>MVKGAGQDPPPNNSGSSNARPRRPKHVNYLLKPLPGQARVTGAVVEKRFRELQRMGYTRAQINMAVMAAILQLVRELREDMRAHNIRFHHEEELN</sequence>
<evidence type="ECO:0000256" key="1">
    <source>
        <dbReference type="SAM" id="MobiDB-lite"/>
    </source>
</evidence>
<name>A0A7E5VXC6_TRINI</name>
<protein>
    <submittedName>
        <fullName evidence="3">Uncharacterized protein LOC113497593</fullName>
    </submittedName>
</protein>
<feature type="region of interest" description="Disordered" evidence="1">
    <location>
        <begin position="1"/>
        <end position="26"/>
    </location>
</feature>
<accession>A0A7E5VXC6</accession>
<dbReference type="AlphaFoldDB" id="A0A7E5VXC6"/>
<dbReference type="KEGG" id="tnl:113497593"/>
<gene>
    <name evidence="3" type="primary">LOC113497593</name>
</gene>
<reference evidence="3" key="1">
    <citation type="submission" date="2025-08" db="UniProtKB">
        <authorList>
            <consortium name="RefSeq"/>
        </authorList>
    </citation>
    <scope>IDENTIFICATION</scope>
</reference>
<evidence type="ECO:0000313" key="3">
    <source>
        <dbReference type="RefSeq" id="XP_026732984.1"/>
    </source>
</evidence>
<proteinExistence type="predicted"/>